<dbReference type="PROSITE" id="PS51819">
    <property type="entry name" value="VOC"/>
    <property type="match status" value="1"/>
</dbReference>
<accession>A0A1H6DMZ6</accession>
<dbReference type="InterPro" id="IPR037523">
    <property type="entry name" value="VOC_core"/>
</dbReference>
<dbReference type="AlphaFoldDB" id="A0A1H6DMZ6"/>
<name>A0A1H6DMZ6_9ACTN</name>
<sequence length="192" mass="20977">MTNTTEPTNTEFELGGINHLALVSADMQRTIDFYSGVLGMPLVKTLQLPHGMGQHFFFDCGGGNCIAFFWFPEAPDGVPGISSPATRPEQGELVSATGSMNHVAFHVPAARFEEYRERLKAKGVEVSPILNHDDSLSGVSRSLHEGVFVRSFYFQDPDGALLEFACWTREFTEADVSHEPKTAADRVAPATA</sequence>
<gene>
    <name evidence="2" type="ORF">SAMN04489712_119130</name>
</gene>
<dbReference type="SUPFAM" id="SSF54593">
    <property type="entry name" value="Glyoxalase/Bleomycin resistance protein/Dihydroxybiphenyl dioxygenase"/>
    <property type="match status" value="1"/>
</dbReference>
<dbReference type="EMBL" id="FNVO01000019">
    <property type="protein sequence ID" value="SEG86629.1"/>
    <property type="molecule type" value="Genomic_DNA"/>
</dbReference>
<dbReference type="InterPro" id="IPR004360">
    <property type="entry name" value="Glyas_Fos-R_dOase_dom"/>
</dbReference>
<protein>
    <submittedName>
        <fullName evidence="2">Catechol 2,3-dioxygenase</fullName>
    </submittedName>
</protein>
<dbReference type="InterPro" id="IPR029068">
    <property type="entry name" value="Glyas_Bleomycin-R_OHBP_Dase"/>
</dbReference>
<dbReference type="Proteomes" id="UP000236723">
    <property type="component" value="Unassembled WGS sequence"/>
</dbReference>
<dbReference type="InterPro" id="IPR050383">
    <property type="entry name" value="GlyoxalaseI/FosfomycinResist"/>
</dbReference>
<evidence type="ECO:0000313" key="3">
    <source>
        <dbReference type="Proteomes" id="UP000236723"/>
    </source>
</evidence>
<dbReference type="PANTHER" id="PTHR21366:SF31">
    <property type="entry name" value="METALLOTHIOL TRANSFERASE FOSB"/>
    <property type="match status" value="1"/>
</dbReference>
<keyword evidence="2" id="KW-0560">Oxidoreductase</keyword>
<dbReference type="Pfam" id="PF00903">
    <property type="entry name" value="Glyoxalase"/>
    <property type="match status" value="1"/>
</dbReference>
<organism evidence="2 3">
    <name type="scientific">Thermomonospora echinospora</name>
    <dbReference type="NCBI Taxonomy" id="1992"/>
    <lineage>
        <taxon>Bacteria</taxon>
        <taxon>Bacillati</taxon>
        <taxon>Actinomycetota</taxon>
        <taxon>Actinomycetes</taxon>
        <taxon>Streptosporangiales</taxon>
        <taxon>Thermomonosporaceae</taxon>
        <taxon>Thermomonospora</taxon>
    </lineage>
</organism>
<proteinExistence type="predicted"/>
<keyword evidence="2" id="KW-0223">Dioxygenase</keyword>
<reference evidence="3" key="1">
    <citation type="submission" date="2016-10" db="EMBL/GenBank/DDBJ databases">
        <authorList>
            <person name="Varghese N."/>
            <person name="Submissions S."/>
        </authorList>
    </citation>
    <scope>NUCLEOTIDE SEQUENCE [LARGE SCALE GENOMIC DNA]</scope>
    <source>
        <strain evidence="3">DSM 43163</strain>
    </source>
</reference>
<dbReference type="PANTHER" id="PTHR21366">
    <property type="entry name" value="GLYOXALASE FAMILY PROTEIN"/>
    <property type="match status" value="1"/>
</dbReference>
<dbReference type="Gene3D" id="3.10.180.10">
    <property type="entry name" value="2,3-Dihydroxybiphenyl 1,2-Dioxygenase, domain 1"/>
    <property type="match status" value="1"/>
</dbReference>
<evidence type="ECO:0000259" key="1">
    <source>
        <dbReference type="PROSITE" id="PS51819"/>
    </source>
</evidence>
<evidence type="ECO:0000313" key="2">
    <source>
        <dbReference type="EMBL" id="SEG86629.1"/>
    </source>
</evidence>
<dbReference type="GO" id="GO:0051213">
    <property type="term" value="F:dioxygenase activity"/>
    <property type="evidence" value="ECO:0007669"/>
    <property type="project" value="UniProtKB-KW"/>
</dbReference>
<keyword evidence="3" id="KW-1185">Reference proteome</keyword>
<dbReference type="CDD" id="cd06587">
    <property type="entry name" value="VOC"/>
    <property type="match status" value="1"/>
</dbReference>
<dbReference type="OrthoDB" id="5242400at2"/>
<dbReference type="RefSeq" id="WP_103942949.1">
    <property type="nucleotide sequence ID" value="NZ_FNVO01000019.1"/>
</dbReference>
<feature type="domain" description="VOC" evidence="1">
    <location>
        <begin position="16"/>
        <end position="167"/>
    </location>
</feature>